<dbReference type="PATRIC" id="fig|571913.6.peg.1021"/>
<keyword evidence="3" id="KW-1185">Reference proteome</keyword>
<dbReference type="Proteomes" id="UP000066480">
    <property type="component" value="Chromosome"/>
</dbReference>
<dbReference type="EMBL" id="CP011112">
    <property type="protein sequence ID" value="AKU18651.1"/>
    <property type="molecule type" value="Genomic_DNA"/>
</dbReference>
<gene>
    <name evidence="2" type="ORF">VV02_05005</name>
</gene>
<proteinExistence type="predicted"/>
<dbReference type="InterPro" id="IPR029068">
    <property type="entry name" value="Glyas_Bleomycin-R_OHBP_Dase"/>
</dbReference>
<feature type="domain" description="VOC" evidence="1">
    <location>
        <begin position="1"/>
        <end position="125"/>
    </location>
</feature>
<dbReference type="InterPro" id="IPR053863">
    <property type="entry name" value="Glyoxy/Ble-like_N"/>
</dbReference>
<dbReference type="PANTHER" id="PTHR36503:SF2">
    <property type="entry name" value="BLR2408 PROTEIN"/>
    <property type="match status" value="1"/>
</dbReference>
<dbReference type="InterPro" id="IPR037523">
    <property type="entry name" value="VOC_core"/>
</dbReference>
<name>A0A0K1JPL4_9MICO</name>
<evidence type="ECO:0000313" key="3">
    <source>
        <dbReference type="Proteomes" id="UP000066480"/>
    </source>
</evidence>
<dbReference type="SUPFAM" id="SSF54593">
    <property type="entry name" value="Glyoxalase/Bleomycin resistance protein/Dihydroxybiphenyl dioxygenase"/>
    <property type="match status" value="1"/>
</dbReference>
<dbReference type="OrthoDB" id="4265398at2"/>
<protein>
    <recommendedName>
        <fullName evidence="1">VOC domain-containing protein</fullName>
    </recommendedName>
</protein>
<dbReference type="AlphaFoldDB" id="A0A0K1JPL4"/>
<accession>A0A0K1JPL4</accession>
<dbReference type="Pfam" id="PF22677">
    <property type="entry name" value="Ble-like_N"/>
    <property type="match status" value="1"/>
</dbReference>
<evidence type="ECO:0000259" key="1">
    <source>
        <dbReference type="PROSITE" id="PS51819"/>
    </source>
</evidence>
<dbReference type="PROSITE" id="PS51819">
    <property type="entry name" value="VOC"/>
    <property type="match status" value="1"/>
</dbReference>
<reference evidence="2 3" key="1">
    <citation type="submission" date="2015-03" db="EMBL/GenBank/DDBJ databases">
        <title>Luteipulveratus halotolerans sp. nov., a novel actinobacterium (Dermacoccaceae) from Sarawak, Malaysia.</title>
        <authorList>
            <person name="Juboi H."/>
            <person name="Basik A."/>
            <person name="Shamsul S.S."/>
            <person name="Arnold P."/>
            <person name="Schmitt E.K."/>
            <person name="Sanglier J.-J."/>
            <person name="Yeo T."/>
        </authorList>
    </citation>
    <scope>NUCLEOTIDE SEQUENCE [LARGE SCALE GENOMIC DNA]</scope>
    <source>
        <strain evidence="2 3">MN07-A0370</strain>
    </source>
</reference>
<dbReference type="Gene3D" id="3.10.180.10">
    <property type="entry name" value="2,3-Dihydroxybiphenyl 1,2-Dioxygenase, domain 1"/>
    <property type="match status" value="1"/>
</dbReference>
<dbReference type="KEGG" id="lmoi:VV02_05005"/>
<evidence type="ECO:0000313" key="2">
    <source>
        <dbReference type="EMBL" id="AKU18651.1"/>
    </source>
</evidence>
<sequence length="134" mass="14537">MMFVNLPARDLVRSRAFYTSLGYAINEEFSDPGALCVDISDAIHVILLSPEQFGSFVPGRQVIDPSNAVQVDLGLSAESRLAVDVLADKAMAAGATAVRKPDDQGFMYGRSFADPDGHIWEVLWVDMAAARTKC</sequence>
<organism evidence="2 3">
    <name type="scientific">Luteipulveratus mongoliensis</name>
    <dbReference type="NCBI Taxonomy" id="571913"/>
    <lineage>
        <taxon>Bacteria</taxon>
        <taxon>Bacillati</taxon>
        <taxon>Actinomycetota</taxon>
        <taxon>Actinomycetes</taxon>
        <taxon>Micrococcales</taxon>
        <taxon>Dermacoccaceae</taxon>
        <taxon>Luteipulveratus</taxon>
    </lineage>
</organism>
<dbReference type="PANTHER" id="PTHR36503">
    <property type="entry name" value="BLR2520 PROTEIN"/>
    <property type="match status" value="1"/>
</dbReference>